<evidence type="ECO:0000256" key="6">
    <source>
        <dbReference type="PIRSR" id="PIRSR604254-1"/>
    </source>
</evidence>
<reference evidence="9" key="1">
    <citation type="submission" date="2025-08" db="UniProtKB">
        <authorList>
            <consortium name="RefSeq"/>
        </authorList>
    </citation>
    <scope>IDENTIFICATION</scope>
</reference>
<dbReference type="Pfam" id="PF03006">
    <property type="entry name" value="HlyIII"/>
    <property type="match status" value="1"/>
</dbReference>
<keyword evidence="9" id="KW-0675">Receptor</keyword>
<feature type="transmembrane region" description="Helical" evidence="7">
    <location>
        <begin position="117"/>
        <end position="135"/>
    </location>
</feature>
<comment type="similarity">
    <text evidence="2">Belongs to the ADIPOR family.</text>
</comment>
<dbReference type="GO" id="GO:0046872">
    <property type="term" value="F:metal ion binding"/>
    <property type="evidence" value="ECO:0007669"/>
    <property type="project" value="UniProtKB-KW"/>
</dbReference>
<comment type="subcellular location">
    <subcellularLocation>
        <location evidence="1">Membrane</location>
        <topology evidence="1">Multi-pass membrane protein</topology>
    </subcellularLocation>
</comment>
<dbReference type="PANTHER" id="PTHR20855:SF39">
    <property type="entry name" value="MEMBRANE PROGESTIN RECEPTOR DELTA"/>
    <property type="match status" value="1"/>
</dbReference>
<proteinExistence type="inferred from homology"/>
<feature type="transmembrane region" description="Helical" evidence="7">
    <location>
        <begin position="79"/>
        <end position="96"/>
    </location>
</feature>
<dbReference type="InParanoid" id="A0A3Q0FXC6"/>
<dbReference type="CTD" id="79957"/>
<keyword evidence="8" id="KW-1185">Reference proteome</keyword>
<dbReference type="GO" id="GO:0038023">
    <property type="term" value="F:signaling receptor activity"/>
    <property type="evidence" value="ECO:0007669"/>
    <property type="project" value="TreeGrafter"/>
</dbReference>
<feature type="transmembrane region" description="Helical" evidence="7">
    <location>
        <begin position="218"/>
        <end position="237"/>
    </location>
</feature>
<evidence type="ECO:0000256" key="5">
    <source>
        <dbReference type="ARBA" id="ARBA00023136"/>
    </source>
</evidence>
<evidence type="ECO:0000256" key="4">
    <source>
        <dbReference type="ARBA" id="ARBA00022989"/>
    </source>
</evidence>
<evidence type="ECO:0000313" key="9">
    <source>
        <dbReference type="RefSeq" id="XP_025050815.1"/>
    </source>
</evidence>
<evidence type="ECO:0000313" key="8">
    <source>
        <dbReference type="Proteomes" id="UP000189705"/>
    </source>
</evidence>
<dbReference type="InterPro" id="IPR004254">
    <property type="entry name" value="AdipoR/HlyIII-related"/>
</dbReference>
<name>A0A3Q0FXC6_ALLSI</name>
<evidence type="ECO:0000256" key="3">
    <source>
        <dbReference type="ARBA" id="ARBA00022692"/>
    </source>
</evidence>
<dbReference type="AlphaFoldDB" id="A0A3Q0FXC6"/>
<feature type="transmembrane region" description="Helical" evidence="7">
    <location>
        <begin position="189"/>
        <end position="206"/>
    </location>
</feature>
<keyword evidence="6" id="KW-0862">Zinc</keyword>
<dbReference type="Proteomes" id="UP000189705">
    <property type="component" value="Unplaced"/>
</dbReference>
<protein>
    <submittedName>
        <fullName evidence="9">Membrane progestin receptor delta isoform X1</fullName>
    </submittedName>
</protein>
<keyword evidence="3 7" id="KW-0812">Transmembrane</keyword>
<keyword evidence="6" id="KW-0479">Metal-binding</keyword>
<evidence type="ECO:0000256" key="7">
    <source>
        <dbReference type="SAM" id="Phobius"/>
    </source>
</evidence>
<accession>A0A3Q0FXC6</accession>
<organism evidence="8 9">
    <name type="scientific">Alligator sinensis</name>
    <name type="common">Chinese alligator</name>
    <dbReference type="NCBI Taxonomy" id="38654"/>
    <lineage>
        <taxon>Eukaryota</taxon>
        <taxon>Metazoa</taxon>
        <taxon>Chordata</taxon>
        <taxon>Craniata</taxon>
        <taxon>Vertebrata</taxon>
        <taxon>Euteleostomi</taxon>
        <taxon>Archelosauria</taxon>
        <taxon>Archosauria</taxon>
        <taxon>Crocodylia</taxon>
        <taxon>Alligatoridae</taxon>
        <taxon>Alligatorinae</taxon>
        <taxon>Alligator</taxon>
    </lineage>
</organism>
<dbReference type="RefSeq" id="XP_025050815.1">
    <property type="nucleotide sequence ID" value="XM_025195030.1"/>
</dbReference>
<keyword evidence="5 7" id="KW-0472">Membrane</keyword>
<evidence type="ECO:0000256" key="1">
    <source>
        <dbReference type="ARBA" id="ARBA00004141"/>
    </source>
</evidence>
<dbReference type="PANTHER" id="PTHR20855">
    <property type="entry name" value="ADIPOR/PROGESTIN RECEPTOR-RELATED"/>
    <property type="match status" value="1"/>
</dbReference>
<sequence length="398" mass="44762">MLTIKLPQIFRVHQVPRIFWEDGIMSGYRHPKSSALDCILSSFQMTNETVNIWTHFLPTWYFVWRFLALSSSLDFCQDAYHWPFLVYLLLVCLYPFTSSCAHTFSTMSPHARHICYFLDYGALSLYSLGCAFTYGAYAMPDAWVNSAFHHCFVPVAALNSFVCTTLSCYSRFLELEFPRLSKVLRTTAFVYPFVYDNVPLFYRLLFCFGDDRAWTEAVAGYCYHLFFALLTGFLFASHLPERLAPGRFDYIGEVGGDARGRGASCQGLALTPPPLRRAQPPAVPHLCRGGHPLPAGGRVGRRLRAPGLAGGPRACAHLCPHLWHRGGSRPGQWRHHRCLHGRPAPRARRGPAPAGLHARWDPAQGAVTQPPAPRTVCGVGATRTQDRRPHVEWRPQAS</sequence>
<keyword evidence="4 7" id="KW-1133">Transmembrane helix</keyword>
<gene>
    <name evidence="9" type="primary">PAQR6</name>
</gene>
<feature type="transmembrane region" description="Helical" evidence="7">
    <location>
        <begin position="147"/>
        <end position="169"/>
    </location>
</feature>
<evidence type="ECO:0000256" key="2">
    <source>
        <dbReference type="ARBA" id="ARBA00007018"/>
    </source>
</evidence>
<dbReference type="GO" id="GO:0016020">
    <property type="term" value="C:membrane"/>
    <property type="evidence" value="ECO:0007669"/>
    <property type="project" value="UniProtKB-SubCell"/>
</dbReference>
<dbReference type="GeneID" id="102377396"/>
<feature type="binding site" evidence="6">
    <location>
        <position position="102"/>
    </location>
    <ligand>
        <name>Zn(2+)</name>
        <dbReference type="ChEBI" id="CHEBI:29105"/>
    </ligand>
</feature>